<dbReference type="AlphaFoldDB" id="A0A0F9EJ07"/>
<evidence type="ECO:0000256" key="1">
    <source>
        <dbReference type="SAM" id="MobiDB-lite"/>
    </source>
</evidence>
<reference evidence="2" key="1">
    <citation type="journal article" date="2015" name="Nature">
        <title>Complex archaea that bridge the gap between prokaryotes and eukaryotes.</title>
        <authorList>
            <person name="Spang A."/>
            <person name="Saw J.H."/>
            <person name="Jorgensen S.L."/>
            <person name="Zaremba-Niedzwiedzka K."/>
            <person name="Martijn J."/>
            <person name="Lind A.E."/>
            <person name="van Eijk R."/>
            <person name="Schleper C."/>
            <person name="Guy L."/>
            <person name="Ettema T.J."/>
        </authorList>
    </citation>
    <scope>NUCLEOTIDE SEQUENCE</scope>
</reference>
<dbReference type="EMBL" id="LAZR01036800">
    <property type="protein sequence ID" value="KKL23893.1"/>
    <property type="molecule type" value="Genomic_DNA"/>
</dbReference>
<evidence type="ECO:0000313" key="2">
    <source>
        <dbReference type="EMBL" id="KKL23893.1"/>
    </source>
</evidence>
<comment type="caution">
    <text evidence="2">The sequence shown here is derived from an EMBL/GenBank/DDBJ whole genome shotgun (WGS) entry which is preliminary data.</text>
</comment>
<feature type="region of interest" description="Disordered" evidence="1">
    <location>
        <begin position="253"/>
        <end position="333"/>
    </location>
</feature>
<accession>A0A0F9EJ07</accession>
<gene>
    <name evidence="2" type="ORF">LCGC14_2420820</name>
</gene>
<feature type="compositionally biased region" description="Low complexity" evidence="1">
    <location>
        <begin position="272"/>
        <end position="294"/>
    </location>
</feature>
<feature type="compositionally biased region" description="Basic residues" evidence="1">
    <location>
        <begin position="132"/>
        <end position="145"/>
    </location>
</feature>
<feature type="compositionally biased region" description="Low complexity" evidence="1">
    <location>
        <begin position="94"/>
        <end position="105"/>
    </location>
</feature>
<protein>
    <submittedName>
        <fullName evidence="2">Uncharacterized protein</fullName>
    </submittedName>
</protein>
<feature type="compositionally biased region" description="Polar residues" evidence="1">
    <location>
        <begin position="432"/>
        <end position="445"/>
    </location>
</feature>
<feature type="compositionally biased region" description="Basic and acidic residues" evidence="1">
    <location>
        <begin position="61"/>
        <end position="77"/>
    </location>
</feature>
<proteinExistence type="predicted"/>
<feature type="compositionally biased region" description="Polar residues" evidence="1">
    <location>
        <begin position="259"/>
        <end position="271"/>
    </location>
</feature>
<feature type="region of interest" description="Disordered" evidence="1">
    <location>
        <begin position="60"/>
        <end position="148"/>
    </location>
</feature>
<name>A0A0F9EJ07_9ZZZZ</name>
<organism evidence="2">
    <name type="scientific">marine sediment metagenome</name>
    <dbReference type="NCBI Taxonomy" id="412755"/>
    <lineage>
        <taxon>unclassified sequences</taxon>
        <taxon>metagenomes</taxon>
        <taxon>ecological metagenomes</taxon>
    </lineage>
</organism>
<feature type="compositionally biased region" description="Basic and acidic residues" evidence="1">
    <location>
        <begin position="298"/>
        <end position="320"/>
    </location>
</feature>
<feature type="region of interest" description="Disordered" evidence="1">
    <location>
        <begin position="406"/>
        <end position="445"/>
    </location>
</feature>
<sequence length="445" mass="49083">LARRTSGKGFGGWPTPTMVDRVRNDETMAKCAAFRKRNANQNTVPLYLGEVAQMAGWATPTERDYKSEEATNKFNDKRWKHSQGKPLSAQATLTSGPTSTSSPAPTRKRGALNPAHSRWLRGSRPSGTPARLRQRHRPAARRRVRQGGDGDRVMTKAIFIDWCPKDALDGMVQLDVWEELAYRRVLDFIYVTGNNLKDDDRKLGWMTKTGKRWPRIKQALLADDKIYIQGGLVRNKKCDVKLAQLDQKIAQKRMAGKSSAAQRKSLGNNTQEPTAVVTGAPTAAPTANPTEGTTDGQRTQEPKNPSKEKTPSGAKKKPDVDDIGGQDDALAIPPSLDRLKDDFEAWWEHVPIKVAKGGAKGAEGAYKAARRKADAETLLEGIKAYAESVKGKDRQYIAHPKTWLNQERWLDEPGGNSGADPSGEYTDDQGVRRSSFTNSPMPEGA</sequence>
<feature type="non-terminal residue" evidence="2">
    <location>
        <position position="1"/>
    </location>
</feature>